<dbReference type="Proteomes" id="UP001234989">
    <property type="component" value="Chromosome 10"/>
</dbReference>
<sequence length="116" mass="13046">TLGLGEKRKEEKGEEEAGFVDFVKDSLWISSGVIPKKVSYDLIHVSGCNFGLNLSYIEGINDPKCLGKEPLKFRGFRVEKRRRKVIKHLRIRRAPKESMNVHPWGAAPASTPQTGL</sequence>
<evidence type="ECO:0000313" key="1">
    <source>
        <dbReference type="EMBL" id="WMV49236.1"/>
    </source>
</evidence>
<reference evidence="1" key="1">
    <citation type="submission" date="2023-08" db="EMBL/GenBank/DDBJ databases">
        <title>A de novo genome assembly of Solanum verrucosum Schlechtendal, a Mexican diploid species geographically isolated from the other diploid A-genome species in potato relatives.</title>
        <authorList>
            <person name="Hosaka K."/>
        </authorList>
    </citation>
    <scope>NUCLEOTIDE SEQUENCE</scope>
    <source>
        <tissue evidence="1">Young leaves</tissue>
    </source>
</reference>
<gene>
    <name evidence="1" type="ORF">MTR67_042621</name>
</gene>
<name>A0AAF0UPQ3_SOLVR</name>
<accession>A0AAF0UPQ3</accession>
<organism evidence="1 2">
    <name type="scientific">Solanum verrucosum</name>
    <dbReference type="NCBI Taxonomy" id="315347"/>
    <lineage>
        <taxon>Eukaryota</taxon>
        <taxon>Viridiplantae</taxon>
        <taxon>Streptophyta</taxon>
        <taxon>Embryophyta</taxon>
        <taxon>Tracheophyta</taxon>
        <taxon>Spermatophyta</taxon>
        <taxon>Magnoliopsida</taxon>
        <taxon>eudicotyledons</taxon>
        <taxon>Gunneridae</taxon>
        <taxon>Pentapetalae</taxon>
        <taxon>asterids</taxon>
        <taxon>lamiids</taxon>
        <taxon>Solanales</taxon>
        <taxon>Solanaceae</taxon>
        <taxon>Solanoideae</taxon>
        <taxon>Solaneae</taxon>
        <taxon>Solanum</taxon>
    </lineage>
</organism>
<dbReference type="AlphaFoldDB" id="A0AAF0UPQ3"/>
<keyword evidence="2" id="KW-1185">Reference proteome</keyword>
<evidence type="ECO:0000313" key="2">
    <source>
        <dbReference type="Proteomes" id="UP001234989"/>
    </source>
</evidence>
<protein>
    <submittedName>
        <fullName evidence="1">Uncharacterized protein</fullName>
    </submittedName>
</protein>
<feature type="non-terminal residue" evidence="1">
    <location>
        <position position="1"/>
    </location>
</feature>
<dbReference type="EMBL" id="CP133621">
    <property type="protein sequence ID" value="WMV49236.1"/>
    <property type="molecule type" value="Genomic_DNA"/>
</dbReference>
<proteinExistence type="predicted"/>